<evidence type="ECO:0000313" key="4">
    <source>
        <dbReference type="Proteomes" id="UP000313988"/>
    </source>
</evidence>
<dbReference type="EMBL" id="VDMO01000009">
    <property type="protein sequence ID" value="TNM71115.1"/>
    <property type="molecule type" value="Genomic_DNA"/>
</dbReference>
<evidence type="ECO:0000313" key="5">
    <source>
        <dbReference type="Proteomes" id="UP000629870"/>
    </source>
</evidence>
<organism evidence="3 4">
    <name type="scientific">Deinococcus radiopugnans ATCC 19172</name>
    <dbReference type="NCBI Taxonomy" id="585398"/>
    <lineage>
        <taxon>Bacteria</taxon>
        <taxon>Thermotogati</taxon>
        <taxon>Deinococcota</taxon>
        <taxon>Deinococci</taxon>
        <taxon>Deinococcales</taxon>
        <taxon>Deinococcaceae</taxon>
        <taxon>Deinococcus</taxon>
    </lineage>
</organism>
<dbReference type="AlphaFoldDB" id="A0A5C4Y6S7"/>
<keyword evidence="1" id="KW-1133">Transmembrane helix</keyword>
<evidence type="ECO:0000256" key="1">
    <source>
        <dbReference type="SAM" id="Phobius"/>
    </source>
</evidence>
<evidence type="ECO:0000313" key="2">
    <source>
        <dbReference type="EMBL" id="MBB6016557.1"/>
    </source>
</evidence>
<dbReference type="OrthoDB" id="71492at2"/>
<dbReference type="Proteomes" id="UP000313988">
    <property type="component" value="Unassembled WGS sequence"/>
</dbReference>
<feature type="transmembrane region" description="Helical" evidence="1">
    <location>
        <begin position="57"/>
        <end position="79"/>
    </location>
</feature>
<gene>
    <name evidence="3" type="ORF">FHR04_09760</name>
    <name evidence="2" type="ORF">HNQ04_001808</name>
</gene>
<feature type="transmembrane region" description="Helical" evidence="1">
    <location>
        <begin position="21"/>
        <end position="45"/>
    </location>
</feature>
<protein>
    <submittedName>
        <fullName evidence="3">Uncharacterized protein</fullName>
    </submittedName>
</protein>
<name>A0A5C4Y6S7_9DEIO</name>
<keyword evidence="5" id="KW-1185">Reference proteome</keyword>
<evidence type="ECO:0000313" key="3">
    <source>
        <dbReference type="EMBL" id="TNM71115.1"/>
    </source>
</evidence>
<feature type="transmembrane region" description="Helical" evidence="1">
    <location>
        <begin position="121"/>
        <end position="140"/>
    </location>
</feature>
<comment type="caution">
    <text evidence="3">The sequence shown here is derived from an EMBL/GenBank/DDBJ whole genome shotgun (WGS) entry which is preliminary data.</text>
</comment>
<sequence length="145" mass="15107">MTPTSSRPAPARDTRTQKVQSVAAFMALSGGGLAALAAVLVAVGQGGEGEGFSFAKGMGFGILSTLPLFFAALTVRAVLMMDEYMRALQMQAASVAFMVTMVVAGGLIALEAAFKFQTPTFVYYVVGMLSWAVASGVLALRNREA</sequence>
<reference evidence="3 4" key="1">
    <citation type="submission" date="2019-06" db="EMBL/GenBank/DDBJ databases">
        <title>Genome sequence of Deinococcus radiopugnans ATCC 19172.</title>
        <authorList>
            <person name="Maclea K.S."/>
            <person name="Maynard C.R."/>
        </authorList>
    </citation>
    <scope>NUCLEOTIDE SEQUENCE [LARGE SCALE GENOMIC DNA]</scope>
    <source>
        <strain evidence="3 4">ATCC 19172</strain>
    </source>
</reference>
<keyword evidence="1" id="KW-0812">Transmembrane</keyword>
<dbReference type="EMBL" id="JACHEW010000007">
    <property type="protein sequence ID" value="MBB6016557.1"/>
    <property type="molecule type" value="Genomic_DNA"/>
</dbReference>
<reference evidence="2 5" key="2">
    <citation type="submission" date="2020-08" db="EMBL/GenBank/DDBJ databases">
        <title>Genomic Encyclopedia of Type Strains, Phase IV (KMG-IV): sequencing the most valuable type-strain genomes for metagenomic binning, comparative biology and taxonomic classification.</title>
        <authorList>
            <person name="Goeker M."/>
        </authorList>
    </citation>
    <scope>NUCLEOTIDE SEQUENCE [LARGE SCALE GENOMIC DNA]</scope>
    <source>
        <strain evidence="2 5">DSM 12027</strain>
    </source>
</reference>
<proteinExistence type="predicted"/>
<dbReference type="Proteomes" id="UP000629870">
    <property type="component" value="Unassembled WGS sequence"/>
</dbReference>
<keyword evidence="1" id="KW-0472">Membrane</keyword>
<dbReference type="RefSeq" id="WP_139402825.1">
    <property type="nucleotide sequence ID" value="NZ_JACHEW010000007.1"/>
</dbReference>
<feature type="transmembrane region" description="Helical" evidence="1">
    <location>
        <begin position="91"/>
        <end position="109"/>
    </location>
</feature>
<accession>A0A5C4Y6S7</accession>